<dbReference type="GeneID" id="26627411"/>
<dbReference type="Proteomes" id="UP000031805">
    <property type="component" value="Segment"/>
</dbReference>
<proteinExistence type="predicted"/>
<accession>A0A0B4ZX61</accession>
<organism evidence="1 2">
    <name type="scientific">Yersinia phage vB_YenM_TG1</name>
    <dbReference type="NCBI Taxonomy" id="1589265"/>
    <lineage>
        <taxon>Viruses</taxon>
        <taxon>Duplodnaviria</taxon>
        <taxon>Heunggongvirae</taxon>
        <taxon>Uroviricota</taxon>
        <taxon>Caudoviricetes</taxon>
        <taxon>Pantevenvirales</taxon>
        <taxon>Straboviridae</taxon>
        <taxon>Tevenvirinae</taxon>
        <taxon>Tegunavirus</taxon>
        <taxon>Tegunavirus yenmtg1</taxon>
    </lineage>
</organism>
<dbReference type="EMBL" id="KP202158">
    <property type="protein sequence ID" value="AJD81897.1"/>
    <property type="molecule type" value="Genomic_DNA"/>
</dbReference>
<gene>
    <name evidence="1" type="ORF">YenMTG1_087</name>
</gene>
<protein>
    <submittedName>
        <fullName evidence="1">Uncharacterized protein</fullName>
    </submittedName>
</protein>
<evidence type="ECO:0000313" key="1">
    <source>
        <dbReference type="EMBL" id="AJD81897.1"/>
    </source>
</evidence>
<dbReference type="RefSeq" id="YP_009200348.1">
    <property type="nucleotide sequence ID" value="NC_028820.1"/>
</dbReference>
<sequence length="115" mass="13487">MKGRDDFGNATPELTKFIDSYISEETDIFALHIMQKCIEEDIDPIHVISSIHAQFEIMRIWHLTMTRSKYDALKRDKPEVHDKLISYDERLPLINAGHEAYKCISSSLEEKYKNE</sequence>
<dbReference type="KEGG" id="vg:26627411"/>
<keyword evidence="2" id="KW-1185">Reference proteome</keyword>
<evidence type="ECO:0000313" key="2">
    <source>
        <dbReference type="Proteomes" id="UP000031805"/>
    </source>
</evidence>
<reference evidence="1 2" key="1">
    <citation type="submission" date="2014-11" db="EMBL/GenBank/DDBJ databases">
        <title>Complete genome sequence of vB_YenM_TG1, a broad host range bacteriophage which infects Yersinia enterocolitica.</title>
        <authorList>
            <person name="Leon-Velarde C.G."/>
            <person name="Kropinski A.M."/>
            <person name="Chen S."/>
            <person name="Griffiths M.W."/>
            <person name="Odumeru J.A."/>
        </authorList>
    </citation>
    <scope>NUCLEOTIDE SEQUENCE [LARGE SCALE GENOMIC DNA]</scope>
</reference>
<name>A0A0B4ZX61_9CAUD</name>